<dbReference type="Gene3D" id="1.10.540.10">
    <property type="entry name" value="Acyl-CoA dehydrogenase/oxidase, N-terminal domain"/>
    <property type="match status" value="1"/>
</dbReference>
<evidence type="ECO:0000256" key="2">
    <source>
        <dbReference type="ARBA" id="ARBA00009347"/>
    </source>
</evidence>
<comment type="cofactor">
    <cofactor evidence="1">
        <name>FAD</name>
        <dbReference type="ChEBI" id="CHEBI:57692"/>
    </cofactor>
</comment>
<comment type="similarity">
    <text evidence="2">Belongs to the acyl-CoA dehydrogenase family.</text>
</comment>
<dbReference type="InterPro" id="IPR009100">
    <property type="entry name" value="AcylCoA_DH/oxidase_NM_dom_sf"/>
</dbReference>
<sequence length="377" mass="39608">MTFDLSLTDEQTAIQELVSSLALEVLDPAAHDAEKAQAIPESLLRTLHATGLVAPVDTEYGGGGVPDDLSRLLVAEGLAYGDAATAVSLLWSGSAAVLIGVCGTEAQRTTYLPAFASNPQHRAGLALYEGYGRTPSEYQTTIVREGDGYRVRGQKVAVQLPSDGAPLIVVGVAPDAQALRAAIVEPGAYTGQELRLRPSGTQLGLDTVPTISTDMDVLVPEAAILGGSDADHRLLATHTSIVRLCAAAAAVGCARRAVEYAANYATERIAFERPIASFQGIAFLIADAHIKIEASWLQIRQTLTTVADPATANPERAVSHAVSYACTTASEVTRDCVQVLGGHGFLTDHPVERWYRATASLAALDLDPTCHAFAPAL</sequence>
<dbReference type="InterPro" id="IPR013786">
    <property type="entry name" value="AcylCoA_DH/ox_N"/>
</dbReference>
<name>A0ABZ1YXR7_9NOCA</name>
<dbReference type="PIRSF" id="PIRSF016578">
    <property type="entry name" value="HsaA"/>
    <property type="match status" value="1"/>
</dbReference>
<dbReference type="Proteomes" id="UP001432062">
    <property type="component" value="Chromosome"/>
</dbReference>
<dbReference type="Pfam" id="PF02771">
    <property type="entry name" value="Acyl-CoA_dh_N"/>
    <property type="match status" value="1"/>
</dbReference>
<dbReference type="InterPro" id="IPR046373">
    <property type="entry name" value="Acyl-CoA_Oxase/DH_mid-dom_sf"/>
</dbReference>
<organism evidence="7 8">
    <name type="scientific">Nocardia vinacea</name>
    <dbReference type="NCBI Taxonomy" id="96468"/>
    <lineage>
        <taxon>Bacteria</taxon>
        <taxon>Bacillati</taxon>
        <taxon>Actinomycetota</taxon>
        <taxon>Actinomycetes</taxon>
        <taxon>Mycobacteriales</taxon>
        <taxon>Nocardiaceae</taxon>
        <taxon>Nocardia</taxon>
    </lineage>
</organism>
<dbReference type="PANTHER" id="PTHR43884:SF12">
    <property type="entry name" value="ISOVALERYL-COA DEHYDROGENASE, MITOCHONDRIAL-RELATED"/>
    <property type="match status" value="1"/>
</dbReference>
<evidence type="ECO:0000256" key="3">
    <source>
        <dbReference type="ARBA" id="ARBA00022630"/>
    </source>
</evidence>
<evidence type="ECO:0000313" key="7">
    <source>
        <dbReference type="EMBL" id="WUV46670.1"/>
    </source>
</evidence>
<evidence type="ECO:0000259" key="6">
    <source>
        <dbReference type="Pfam" id="PF02771"/>
    </source>
</evidence>
<proteinExistence type="inferred from homology"/>
<dbReference type="InterPro" id="IPR037069">
    <property type="entry name" value="AcylCoA_DH/ox_N_sf"/>
</dbReference>
<evidence type="ECO:0000313" key="8">
    <source>
        <dbReference type="Proteomes" id="UP001432062"/>
    </source>
</evidence>
<dbReference type="Gene3D" id="2.40.110.10">
    <property type="entry name" value="Butyryl-CoA Dehydrogenase, subunit A, domain 2"/>
    <property type="match status" value="1"/>
</dbReference>
<dbReference type="PANTHER" id="PTHR43884">
    <property type="entry name" value="ACYL-COA DEHYDROGENASE"/>
    <property type="match status" value="1"/>
</dbReference>
<dbReference type="InterPro" id="IPR009075">
    <property type="entry name" value="AcylCo_DH/oxidase_C"/>
</dbReference>
<keyword evidence="3" id="KW-0285">Flavoprotein</keyword>
<dbReference type="EMBL" id="CP109441">
    <property type="protein sequence ID" value="WUV46670.1"/>
    <property type="molecule type" value="Genomic_DNA"/>
</dbReference>
<evidence type="ECO:0000256" key="4">
    <source>
        <dbReference type="ARBA" id="ARBA00022827"/>
    </source>
</evidence>
<reference evidence="7" key="1">
    <citation type="submission" date="2022-10" db="EMBL/GenBank/DDBJ databases">
        <title>The complete genomes of actinobacterial strains from the NBC collection.</title>
        <authorList>
            <person name="Joergensen T.S."/>
            <person name="Alvarez Arevalo M."/>
            <person name="Sterndorff E.B."/>
            <person name="Faurdal D."/>
            <person name="Vuksanovic O."/>
            <person name="Mourched A.-S."/>
            <person name="Charusanti P."/>
            <person name="Shaw S."/>
            <person name="Blin K."/>
            <person name="Weber T."/>
        </authorList>
    </citation>
    <scope>NUCLEOTIDE SEQUENCE</scope>
    <source>
        <strain evidence="7">NBC_01482</strain>
    </source>
</reference>
<keyword evidence="8" id="KW-1185">Reference proteome</keyword>
<dbReference type="SUPFAM" id="SSF47203">
    <property type="entry name" value="Acyl-CoA dehydrogenase C-terminal domain-like"/>
    <property type="match status" value="1"/>
</dbReference>
<evidence type="ECO:0000256" key="1">
    <source>
        <dbReference type="ARBA" id="ARBA00001974"/>
    </source>
</evidence>
<evidence type="ECO:0000259" key="5">
    <source>
        <dbReference type="Pfam" id="PF00441"/>
    </source>
</evidence>
<accession>A0ABZ1YXR7</accession>
<dbReference type="RefSeq" id="WP_329410603.1">
    <property type="nucleotide sequence ID" value="NZ_CP109441.1"/>
</dbReference>
<feature type="domain" description="Acyl-CoA dehydrogenase/oxidase C-terminal" evidence="5">
    <location>
        <begin position="242"/>
        <end position="361"/>
    </location>
</feature>
<gene>
    <name evidence="7" type="ORF">OG563_47900</name>
</gene>
<dbReference type="Gene3D" id="1.20.140.10">
    <property type="entry name" value="Butyryl-CoA Dehydrogenase, subunit A, domain 3"/>
    <property type="match status" value="1"/>
</dbReference>
<dbReference type="InterPro" id="IPR036250">
    <property type="entry name" value="AcylCo_DH-like_C"/>
</dbReference>
<dbReference type="SUPFAM" id="SSF56645">
    <property type="entry name" value="Acyl-CoA dehydrogenase NM domain-like"/>
    <property type="match status" value="1"/>
</dbReference>
<protein>
    <submittedName>
        <fullName evidence="7">Acyl-CoA dehydrogenase family protein</fullName>
    </submittedName>
</protein>
<feature type="domain" description="Acyl-CoA dehydrogenase/oxidase N-terminal" evidence="6">
    <location>
        <begin position="8"/>
        <end position="117"/>
    </location>
</feature>
<keyword evidence="4" id="KW-0274">FAD</keyword>
<dbReference type="Pfam" id="PF00441">
    <property type="entry name" value="Acyl-CoA_dh_1"/>
    <property type="match status" value="1"/>
</dbReference>